<dbReference type="EMBL" id="MT457475">
    <property type="protein sequence ID" value="QKE60853.1"/>
    <property type="molecule type" value="Genomic_DNA"/>
</dbReference>
<evidence type="ECO:0000313" key="3">
    <source>
        <dbReference type="Proteomes" id="UP000516780"/>
    </source>
</evidence>
<keyword evidence="3" id="KW-1185">Reference proteome</keyword>
<feature type="compositionally biased region" description="Acidic residues" evidence="1">
    <location>
        <begin position="43"/>
        <end position="54"/>
    </location>
</feature>
<sequence length="230" mass="25935">MVNESQENDVAIQTSTATVIYEDLAPEQQLDNDSEVVTTETDAQVEPELSEEDELLKLLEGDEETDESDTEEPETPEEDEDDDFEAKFEQHFEKTFGMKPEDAVMLVQELVQERVDREVRGQLTELKTVWGTDDNETQQRLEAVREVYNTLSPENQAKFNNVKGAQVIWNKIAASGKAPKVLKGKSATPTKSQPKAMYTQKQIDAMPIAEYEQNAQRIAYAYANGLVIKG</sequence>
<name>A0A7G3WH53_9CAUD</name>
<reference evidence="2 3" key="1">
    <citation type="journal article" date="2020" name="Microb. Ecol.">
        <title>Novel Virus on Filamentous Arthronema africanum Cyanobacterium.</title>
        <authorList>
            <person name="Petrzik K."/>
            <person name="Lukavsky J."/>
            <person name="Koloniuk I."/>
        </authorList>
    </citation>
    <scope>NUCLEOTIDE SEQUENCE [LARGE SCALE GENOMIC DNA]</scope>
</reference>
<dbReference type="Proteomes" id="UP000516780">
    <property type="component" value="Segment"/>
</dbReference>
<protein>
    <submittedName>
        <fullName evidence="2">Uncharacterized protein</fullName>
    </submittedName>
</protein>
<evidence type="ECO:0000313" key="2">
    <source>
        <dbReference type="EMBL" id="QKE60853.1"/>
    </source>
</evidence>
<feature type="region of interest" description="Disordered" evidence="1">
    <location>
        <begin position="26"/>
        <end position="83"/>
    </location>
</feature>
<organism evidence="2 3">
    <name type="scientific">Arthronema virus TR020</name>
    <dbReference type="NCBI Taxonomy" id="2736280"/>
    <lineage>
        <taxon>Viruses</taxon>
        <taxon>Duplodnaviria</taxon>
        <taxon>Heunggongvirae</taxon>
        <taxon>Uroviricota</taxon>
        <taxon>Caudoviricetes</taxon>
        <taxon>Saffermanviridae</taxon>
        <taxon>Arthrovirus</taxon>
        <taxon>Arthrovirus TR020</taxon>
    </lineage>
</organism>
<proteinExistence type="predicted"/>
<evidence type="ECO:0000256" key="1">
    <source>
        <dbReference type="SAM" id="MobiDB-lite"/>
    </source>
</evidence>
<feature type="compositionally biased region" description="Acidic residues" evidence="1">
    <location>
        <begin position="61"/>
        <end position="83"/>
    </location>
</feature>
<feature type="compositionally biased region" description="Polar residues" evidence="1">
    <location>
        <begin position="29"/>
        <end position="42"/>
    </location>
</feature>
<accession>A0A7G3WH53</accession>